<dbReference type="InterPro" id="IPR007278">
    <property type="entry name" value="DUF397"/>
</dbReference>
<gene>
    <name evidence="2" type="ordered locus">SBI_07660</name>
</gene>
<sequence length="76" mass="8236">MRDKSELIAQDVPEEAWTKSSFSGGGSGGDCLEIAKLQGGVVLRDSENPEMRIYLTDAEYKAYTQGVQAEEPGLVL</sequence>
<evidence type="ECO:0000259" key="1">
    <source>
        <dbReference type="Pfam" id="PF04149"/>
    </source>
</evidence>
<dbReference type="Pfam" id="PF04149">
    <property type="entry name" value="DUF397"/>
    <property type="match status" value="1"/>
</dbReference>
<dbReference type="Proteomes" id="UP000000377">
    <property type="component" value="Chromosome"/>
</dbReference>
<dbReference type="RefSeq" id="WP_014180230.1">
    <property type="nucleotide sequence ID" value="NC_016582.1"/>
</dbReference>
<dbReference type="EMBL" id="CP002047">
    <property type="protein sequence ID" value="ADI10780.1"/>
    <property type="molecule type" value="Genomic_DNA"/>
</dbReference>
<dbReference type="eggNOG" id="ENOG5031UDS">
    <property type="taxonomic scope" value="Bacteria"/>
</dbReference>
<dbReference type="AlphaFoldDB" id="D7CB97"/>
<protein>
    <recommendedName>
        <fullName evidence="1">DUF397 domain-containing protein</fullName>
    </recommendedName>
</protein>
<dbReference type="HOGENOM" id="CLU_131550_3_0_11"/>
<evidence type="ECO:0000313" key="2">
    <source>
        <dbReference type="EMBL" id="ADI10780.1"/>
    </source>
</evidence>
<feature type="domain" description="DUF397" evidence="1">
    <location>
        <begin position="16"/>
        <end position="67"/>
    </location>
</feature>
<evidence type="ECO:0000313" key="3">
    <source>
        <dbReference type="Proteomes" id="UP000000377"/>
    </source>
</evidence>
<accession>D7CB97</accession>
<organism evidence="2 3">
    <name type="scientific">Streptomyces bingchenggensis (strain BCW-1)</name>
    <dbReference type="NCBI Taxonomy" id="749414"/>
    <lineage>
        <taxon>Bacteria</taxon>
        <taxon>Bacillati</taxon>
        <taxon>Actinomycetota</taxon>
        <taxon>Actinomycetes</taxon>
        <taxon>Kitasatosporales</taxon>
        <taxon>Streptomycetaceae</taxon>
        <taxon>Streptomyces</taxon>
    </lineage>
</organism>
<proteinExistence type="predicted"/>
<name>D7CB97_STRBB</name>
<dbReference type="PATRIC" id="fig|749414.3.peg.7873"/>
<dbReference type="KEGG" id="sbh:SBI_07660"/>
<keyword evidence="3" id="KW-1185">Reference proteome</keyword>
<reference evidence="2 3" key="1">
    <citation type="journal article" date="2010" name="J. Bacteriol.">
        <title>Genome sequence of the milbemycin-producing bacterium Streptomyces bingchenggensis.</title>
        <authorList>
            <person name="Wang X.J."/>
            <person name="Yan Y.J."/>
            <person name="Zhang B."/>
            <person name="An J."/>
            <person name="Wang J.J."/>
            <person name="Tian J."/>
            <person name="Jiang L."/>
            <person name="Chen Y.H."/>
            <person name="Huang S.X."/>
            <person name="Yin M."/>
            <person name="Zhang J."/>
            <person name="Gao A.L."/>
            <person name="Liu C.X."/>
            <person name="Zhu Z.X."/>
            <person name="Xiang W.S."/>
        </authorList>
    </citation>
    <scope>NUCLEOTIDE SEQUENCE [LARGE SCALE GENOMIC DNA]</scope>
    <source>
        <strain evidence="2 3">BCW-1</strain>
    </source>
</reference>